<comment type="caution">
    <text evidence="1">The sequence shown here is derived from an EMBL/GenBank/DDBJ whole genome shotgun (WGS) entry which is preliminary data.</text>
</comment>
<keyword evidence="2" id="KW-1185">Reference proteome</keyword>
<dbReference type="Gramene" id="KVH90365">
    <property type="protein sequence ID" value="KVH90365"/>
    <property type="gene ID" value="Ccrd_007627"/>
</dbReference>
<accession>A0A103XGN7</accession>
<dbReference type="PANTHER" id="PTHR35304:SF1">
    <property type="entry name" value="OS05G0120300 PROTEIN"/>
    <property type="match status" value="1"/>
</dbReference>
<dbReference type="Proteomes" id="UP000243975">
    <property type="component" value="Unassembled WGS sequence"/>
</dbReference>
<proteinExistence type="predicted"/>
<reference evidence="1 2" key="1">
    <citation type="journal article" date="2016" name="Sci. Rep.">
        <title>The genome sequence of the outbreeding globe artichoke constructed de novo incorporating a phase-aware low-pass sequencing strategy of F1 progeny.</title>
        <authorList>
            <person name="Scaglione D."/>
            <person name="Reyes-Chin-Wo S."/>
            <person name="Acquadro A."/>
            <person name="Froenicke L."/>
            <person name="Portis E."/>
            <person name="Beitel C."/>
            <person name="Tirone M."/>
            <person name="Mauro R."/>
            <person name="Lo Monaco A."/>
            <person name="Mauromicale G."/>
            <person name="Faccioli P."/>
            <person name="Cattivelli L."/>
            <person name="Rieseberg L."/>
            <person name="Michelmore R."/>
            <person name="Lanteri S."/>
        </authorList>
    </citation>
    <scope>NUCLEOTIDE SEQUENCE [LARGE SCALE GENOMIC DNA]</scope>
    <source>
        <strain evidence="1">2C</strain>
    </source>
</reference>
<dbReference type="AlphaFoldDB" id="A0A103XGN7"/>
<dbReference type="STRING" id="59895.A0A103XGN7"/>
<sequence>MSSVCIPNCVDDARIPIRATYQNLYKWPKSEVEFMNTTVARSNLHRHGQPRGVNSISCRQLYLRSYTFSKKETMPERTRKFLDRVRKKVVARRRRKRKGVKVGRGRRRYVVALRKVKTVSWTVVSAIFQRLLSYNTSIDVETS</sequence>
<dbReference type="OMA" id="KICCAAL"/>
<evidence type="ECO:0000313" key="2">
    <source>
        <dbReference type="Proteomes" id="UP000243975"/>
    </source>
</evidence>
<dbReference type="OrthoDB" id="749576at2759"/>
<organism evidence="1 2">
    <name type="scientific">Cynara cardunculus var. scolymus</name>
    <name type="common">Globe artichoke</name>
    <name type="synonym">Cynara scolymus</name>
    <dbReference type="NCBI Taxonomy" id="59895"/>
    <lineage>
        <taxon>Eukaryota</taxon>
        <taxon>Viridiplantae</taxon>
        <taxon>Streptophyta</taxon>
        <taxon>Embryophyta</taxon>
        <taxon>Tracheophyta</taxon>
        <taxon>Spermatophyta</taxon>
        <taxon>Magnoliopsida</taxon>
        <taxon>eudicotyledons</taxon>
        <taxon>Gunneridae</taxon>
        <taxon>Pentapetalae</taxon>
        <taxon>asterids</taxon>
        <taxon>campanulids</taxon>
        <taxon>Asterales</taxon>
        <taxon>Asteraceae</taxon>
        <taxon>Carduoideae</taxon>
        <taxon>Cardueae</taxon>
        <taxon>Carduinae</taxon>
        <taxon>Cynara</taxon>
    </lineage>
</organism>
<dbReference type="EMBL" id="LEKV01005105">
    <property type="protein sequence ID" value="KVH90365.1"/>
    <property type="molecule type" value="Genomic_DNA"/>
</dbReference>
<protein>
    <submittedName>
        <fullName evidence="1">Uncharacterized protein</fullName>
    </submittedName>
</protein>
<gene>
    <name evidence="1" type="ORF">Ccrd_007627</name>
</gene>
<dbReference type="PANTHER" id="PTHR35304">
    <property type="entry name" value="OS05G0120300 PROTEIN-RELATED"/>
    <property type="match status" value="1"/>
</dbReference>
<evidence type="ECO:0000313" key="1">
    <source>
        <dbReference type="EMBL" id="KVH90365.1"/>
    </source>
</evidence>
<name>A0A103XGN7_CYNCS</name>